<comment type="subcellular location">
    <subcellularLocation>
        <location evidence="1">Cell membrane</location>
        <topology evidence="1">Multi-pass membrane protein</topology>
    </subcellularLocation>
    <subcellularLocation>
        <location evidence="16">Membrane</location>
        <topology evidence="16">Multi-pass membrane protein</topology>
    </subcellularLocation>
</comment>
<evidence type="ECO:0000256" key="7">
    <source>
        <dbReference type="ARBA" id="ARBA00022927"/>
    </source>
</evidence>
<evidence type="ECO:0000313" key="20">
    <source>
        <dbReference type="EMBL" id="VEH71750.1"/>
    </source>
</evidence>
<feature type="compositionally biased region" description="Polar residues" evidence="17">
    <location>
        <begin position="332"/>
        <end position="346"/>
    </location>
</feature>
<dbReference type="PANTHER" id="PTHR12428:SF65">
    <property type="entry name" value="CYTOCHROME C OXIDASE ASSEMBLY PROTEIN COX18, MITOCHONDRIAL"/>
    <property type="match status" value="1"/>
</dbReference>
<evidence type="ECO:0000256" key="3">
    <source>
        <dbReference type="ARBA" id="ARBA00015325"/>
    </source>
</evidence>
<keyword evidence="21" id="KW-1185">Reference proteome</keyword>
<evidence type="ECO:0000256" key="13">
    <source>
        <dbReference type="ARBA" id="ARBA00031538"/>
    </source>
</evidence>
<evidence type="ECO:0000256" key="6">
    <source>
        <dbReference type="ARBA" id="ARBA00022692"/>
    </source>
</evidence>
<keyword evidence="9 18" id="KW-0472">Membrane</keyword>
<evidence type="ECO:0000256" key="12">
    <source>
        <dbReference type="ARBA" id="ARBA00026028"/>
    </source>
</evidence>
<keyword evidence="7" id="KW-0653">Protein transport</keyword>
<feature type="domain" description="Membrane insertase YidC/Oxa/ALB C-terminal" evidence="19">
    <location>
        <begin position="52"/>
        <end position="263"/>
    </location>
</feature>
<dbReference type="AlphaFoldDB" id="A0A3S4U2V3"/>
<evidence type="ECO:0000313" key="21">
    <source>
        <dbReference type="Proteomes" id="UP000273044"/>
    </source>
</evidence>
<keyword evidence="10" id="KW-0143">Chaperone</keyword>
<dbReference type="InterPro" id="IPR047196">
    <property type="entry name" value="YidC_ALB_C"/>
</dbReference>
<organism evidence="20 21">
    <name type="scientific">Arachnia propionica</name>
    <dbReference type="NCBI Taxonomy" id="1750"/>
    <lineage>
        <taxon>Bacteria</taxon>
        <taxon>Bacillati</taxon>
        <taxon>Actinomycetota</taxon>
        <taxon>Actinomycetes</taxon>
        <taxon>Propionibacteriales</taxon>
        <taxon>Propionibacteriaceae</taxon>
        <taxon>Arachnia</taxon>
    </lineage>
</organism>
<protein>
    <recommendedName>
        <fullName evidence="3">Membrane protein insertase YidC</fullName>
    </recommendedName>
    <alternativeName>
        <fullName evidence="15">Foldase YidC</fullName>
    </alternativeName>
    <alternativeName>
        <fullName evidence="14">Membrane integrase YidC</fullName>
    </alternativeName>
    <alternativeName>
        <fullName evidence="13">Membrane protein YidC</fullName>
    </alternativeName>
</protein>
<comment type="similarity">
    <text evidence="2">Belongs to the OXA1/ALB3/YidC family. Type 1 subfamily.</text>
</comment>
<dbReference type="GO" id="GO:0005886">
    <property type="term" value="C:plasma membrane"/>
    <property type="evidence" value="ECO:0007669"/>
    <property type="project" value="UniProtKB-SubCell"/>
</dbReference>
<evidence type="ECO:0000256" key="5">
    <source>
        <dbReference type="ARBA" id="ARBA00022475"/>
    </source>
</evidence>
<feature type="transmembrane region" description="Helical" evidence="18">
    <location>
        <begin position="226"/>
        <end position="250"/>
    </location>
</feature>
<evidence type="ECO:0000256" key="15">
    <source>
        <dbReference type="ARBA" id="ARBA00033342"/>
    </source>
</evidence>
<dbReference type="GeneID" id="64408477"/>
<dbReference type="CDD" id="cd20070">
    <property type="entry name" value="5TM_YidC_Alb3"/>
    <property type="match status" value="1"/>
</dbReference>
<dbReference type="EMBL" id="LR134406">
    <property type="protein sequence ID" value="VEH71750.1"/>
    <property type="molecule type" value="Genomic_DNA"/>
</dbReference>
<dbReference type="InterPro" id="IPR001708">
    <property type="entry name" value="YidC/ALB3/OXA1/COX18"/>
</dbReference>
<evidence type="ECO:0000256" key="11">
    <source>
        <dbReference type="ARBA" id="ARBA00025034"/>
    </source>
</evidence>
<evidence type="ECO:0000256" key="16">
    <source>
        <dbReference type="RuleBase" id="RU003945"/>
    </source>
</evidence>
<evidence type="ECO:0000256" key="1">
    <source>
        <dbReference type="ARBA" id="ARBA00004651"/>
    </source>
</evidence>
<dbReference type="NCBIfam" id="TIGR03592">
    <property type="entry name" value="yidC_oxa1_cterm"/>
    <property type="match status" value="1"/>
</dbReference>
<dbReference type="GO" id="GO:0051205">
    <property type="term" value="P:protein insertion into membrane"/>
    <property type="evidence" value="ECO:0007669"/>
    <property type="project" value="TreeGrafter"/>
</dbReference>
<sequence>MIDLLVPLSIWDGLYGLLSAMMQPLYWVISGLMVLFHGLWAPLFGADSGVSWTLAIITLTLVVRTMMIPLFVKQINSSRAMQMLQPRIQELQKKHGADRERVAREMQKLYAEEGVNPMASCFPMLLQMPVFLSLFRVLQGVADNQVRGYWFQANPDLVASLQGADLFGAKLAGRIFPIDPFGATQILGIVLIALLVITLFLTQLQLMRKNMPPEALSGPMAQSQKVMLYIFPIMYAASSAVLPLGVLIYWSASNIWTMSQQGLLIRNNPAPNTPAYIDWEERMRSQGKDPKAIMEARNAKRRKNRRPVEAVVQQPVDESGRRRVVRQQVNRTTLKTDNSGGSSNAQGGVRRQPRSTTRSARKKK</sequence>
<keyword evidence="5" id="KW-1003">Cell membrane</keyword>
<dbReference type="GO" id="GO:0015031">
    <property type="term" value="P:protein transport"/>
    <property type="evidence" value="ECO:0007669"/>
    <property type="project" value="UniProtKB-KW"/>
</dbReference>
<keyword evidence="8 18" id="KW-1133">Transmembrane helix</keyword>
<evidence type="ECO:0000256" key="8">
    <source>
        <dbReference type="ARBA" id="ARBA00022989"/>
    </source>
</evidence>
<comment type="function">
    <text evidence="11">Required for the insertion and/or proper folding and/or complex formation of integral membrane proteins into the membrane. Involved in integration of membrane proteins that insert both dependently and independently of the Sec translocase complex, as well as at least some lipoproteins. Aids folding of multispanning membrane proteins.</text>
</comment>
<name>A0A3S4U2V3_9ACTN</name>
<evidence type="ECO:0000256" key="17">
    <source>
        <dbReference type="SAM" id="MobiDB-lite"/>
    </source>
</evidence>
<comment type="subunit">
    <text evidence="12">Interacts with the Sec translocase complex via SecD. Specifically interacts with transmembrane segments of nascent integral membrane proteins during membrane integration.</text>
</comment>
<feature type="transmembrane region" description="Helical" evidence="18">
    <location>
        <begin position="186"/>
        <end position="206"/>
    </location>
</feature>
<evidence type="ECO:0000256" key="2">
    <source>
        <dbReference type="ARBA" id="ARBA00010527"/>
    </source>
</evidence>
<evidence type="ECO:0000259" key="19">
    <source>
        <dbReference type="Pfam" id="PF02096"/>
    </source>
</evidence>
<dbReference type="GO" id="GO:0032977">
    <property type="term" value="F:membrane insertase activity"/>
    <property type="evidence" value="ECO:0007669"/>
    <property type="project" value="InterPro"/>
</dbReference>
<accession>A0A3S4U2V3</accession>
<dbReference type="Proteomes" id="UP000273044">
    <property type="component" value="Chromosome"/>
</dbReference>
<reference evidence="20 21" key="1">
    <citation type="submission" date="2018-12" db="EMBL/GenBank/DDBJ databases">
        <authorList>
            <consortium name="Pathogen Informatics"/>
        </authorList>
    </citation>
    <scope>NUCLEOTIDE SEQUENCE [LARGE SCALE GENOMIC DNA]</scope>
    <source>
        <strain evidence="20 21">NCTC12967</strain>
    </source>
</reference>
<gene>
    <name evidence="20" type="primary">yidC</name>
    <name evidence="20" type="ORF">NCTC12967_03078</name>
</gene>
<feature type="region of interest" description="Disordered" evidence="17">
    <location>
        <begin position="298"/>
        <end position="364"/>
    </location>
</feature>
<dbReference type="Pfam" id="PF02096">
    <property type="entry name" value="60KD_IMP"/>
    <property type="match status" value="1"/>
</dbReference>
<evidence type="ECO:0000256" key="9">
    <source>
        <dbReference type="ARBA" id="ARBA00023136"/>
    </source>
</evidence>
<evidence type="ECO:0000256" key="14">
    <source>
        <dbReference type="ARBA" id="ARBA00033245"/>
    </source>
</evidence>
<dbReference type="RefSeq" id="WP_061788066.1">
    <property type="nucleotide sequence ID" value="NZ_LR134406.1"/>
</dbReference>
<proteinExistence type="inferred from homology"/>
<dbReference type="NCBIfam" id="NF002350">
    <property type="entry name" value="PRK01315.1"/>
    <property type="match status" value="1"/>
</dbReference>
<keyword evidence="6 16" id="KW-0812">Transmembrane</keyword>
<dbReference type="PANTHER" id="PTHR12428">
    <property type="entry name" value="OXA1"/>
    <property type="match status" value="1"/>
</dbReference>
<keyword evidence="4" id="KW-0813">Transport</keyword>
<evidence type="ECO:0000256" key="18">
    <source>
        <dbReference type="SAM" id="Phobius"/>
    </source>
</evidence>
<feature type="transmembrane region" description="Helical" evidence="18">
    <location>
        <begin position="50"/>
        <end position="72"/>
    </location>
</feature>
<evidence type="ECO:0000256" key="4">
    <source>
        <dbReference type="ARBA" id="ARBA00022448"/>
    </source>
</evidence>
<evidence type="ECO:0000256" key="10">
    <source>
        <dbReference type="ARBA" id="ARBA00023186"/>
    </source>
</evidence>
<dbReference type="InterPro" id="IPR028055">
    <property type="entry name" value="YidC/Oxa/ALB_C"/>
</dbReference>